<evidence type="ECO:0000313" key="1">
    <source>
        <dbReference type="EMBL" id="OOE03553.1"/>
    </source>
</evidence>
<protein>
    <submittedName>
        <fullName evidence="1">Uncharacterized protein</fullName>
    </submittedName>
</protein>
<gene>
    <name evidence="1" type="ORF">BO219_07465</name>
</gene>
<dbReference type="EMBL" id="MQAD01000009">
    <property type="protein sequence ID" value="OOE03553.1"/>
    <property type="molecule type" value="Genomic_DNA"/>
</dbReference>
<proteinExistence type="predicted"/>
<reference evidence="2" key="1">
    <citation type="submission" date="2016-11" db="EMBL/GenBank/DDBJ databases">
        <title>Draft genome sequence of Anoxybacillus sp. strain 103 isolated from the Qarvajar hot spring in Nagorno-Karabach.</title>
        <authorList>
            <person name="Hovhannisyan P."/>
            <person name="Panosyan H."/>
            <person name="Birkeland N.-K."/>
        </authorList>
    </citation>
    <scope>NUCLEOTIDE SEQUENCE [LARGE SCALE GENOMIC DNA]</scope>
    <source>
        <strain evidence="2">103</strain>
    </source>
</reference>
<dbReference type="RefSeq" id="WP_077429071.1">
    <property type="nucleotide sequence ID" value="NZ_MQAD01000009.1"/>
</dbReference>
<name>A0A1V3FPA1_9BACL</name>
<sequence length="165" mass="18130">MKKTKLFGYAMTGVLSIGIIGGGVHAFAATTSSSTPVYEKHMLDEATKQKVQAIMEELKTNLASLGVTFPEKGDKFSRLLANLGEDTKAKAQAIFEKQKAGEITREQARQQLEALGISFPKKEDKLNELLTNLDEDTKAKAQELIEEAKEKLAELGVDHLPHRGF</sequence>
<evidence type="ECO:0000313" key="2">
    <source>
        <dbReference type="Proteomes" id="UP000188458"/>
    </source>
</evidence>
<dbReference type="Proteomes" id="UP000188458">
    <property type="component" value="Unassembled WGS sequence"/>
</dbReference>
<dbReference type="AlphaFoldDB" id="A0A1V3FPA1"/>
<comment type="caution">
    <text evidence="1">The sequence shown here is derived from an EMBL/GenBank/DDBJ whole genome shotgun (WGS) entry which is preliminary data.</text>
</comment>
<keyword evidence="2" id="KW-1185">Reference proteome</keyword>
<organism evidence="1 2">
    <name type="scientific">Anoxybacillus kestanbolensis</name>
    <dbReference type="NCBI Taxonomy" id="227476"/>
    <lineage>
        <taxon>Bacteria</taxon>
        <taxon>Bacillati</taxon>
        <taxon>Bacillota</taxon>
        <taxon>Bacilli</taxon>
        <taxon>Bacillales</taxon>
        <taxon>Anoxybacillaceae</taxon>
        <taxon>Anoxybacillus</taxon>
    </lineage>
</organism>
<accession>A0A1V3FPA1</accession>